<evidence type="ECO:0000313" key="2">
    <source>
        <dbReference type="Proteomes" id="UP000030408"/>
    </source>
</evidence>
<evidence type="ECO:0008006" key="3">
    <source>
        <dbReference type="Google" id="ProtNLM"/>
    </source>
</evidence>
<dbReference type="Pfam" id="PF13618">
    <property type="entry name" value="Gluconate_2-dh3"/>
    <property type="match status" value="1"/>
</dbReference>
<dbReference type="OrthoDB" id="8400810at2"/>
<reference evidence="1 2" key="1">
    <citation type="submission" date="2014-02" db="EMBL/GenBank/DDBJ databases">
        <title>Draft genome sequence of Lysinibacillus sinduriensis JCM 15800.</title>
        <authorList>
            <person name="Zhang F."/>
            <person name="Wang G."/>
            <person name="Zhang L."/>
        </authorList>
    </citation>
    <scope>NUCLEOTIDE SEQUENCE [LARGE SCALE GENOMIC DNA]</scope>
    <source>
        <strain evidence="1 2">JCM 15800</strain>
    </source>
</reference>
<comment type="caution">
    <text evidence="1">The sequence shown here is derived from an EMBL/GenBank/DDBJ whole genome shotgun (WGS) entry which is preliminary data.</text>
</comment>
<name>A0A0A3IXA1_9BACL</name>
<proteinExistence type="predicted"/>
<dbReference type="EMBL" id="JPVO01000024">
    <property type="protein sequence ID" value="KGR79452.1"/>
    <property type="molecule type" value="Genomic_DNA"/>
</dbReference>
<dbReference type="STRING" id="1384057.CD33_00465"/>
<dbReference type="Proteomes" id="UP000030408">
    <property type="component" value="Unassembled WGS sequence"/>
</dbReference>
<dbReference type="AlphaFoldDB" id="A0A0A3IXA1"/>
<dbReference type="RefSeq" id="WP_036197084.1">
    <property type="nucleotide sequence ID" value="NZ_AVCY01000032.1"/>
</dbReference>
<gene>
    <name evidence="1" type="ORF">CD33_00465</name>
</gene>
<protein>
    <recommendedName>
        <fullName evidence="3">Dehydrogenase</fullName>
    </recommendedName>
</protein>
<accession>A0A0A3IXA1</accession>
<evidence type="ECO:0000313" key="1">
    <source>
        <dbReference type="EMBL" id="KGR79452.1"/>
    </source>
</evidence>
<sequence length="253" mass="28174">MTEKEEKKFTRRTFMKNSGITVGGILLGWGVSELFGDDQKKGTSTETVDLSHTHASGAHASEALLVFTLEQYRVVEAAVERIFPEDELGPGAKSLGVAVYIDHQLNTPWGNSSRDYMVGPFKQGTATQGYQGRQTNAQIFMMGLDALQKYTEKNYGDKFYILSAEQQDAILVDFENASGENKVQIDGISSSQFFQMLHSLTMEGLYSDPVYGGNKDMGGWKLKNYPGHQMTYVNIIEKEEFVVMEPTSLSSMK</sequence>
<keyword evidence="2" id="KW-1185">Reference proteome</keyword>
<organism evidence="1 2">
    <name type="scientific">Ureibacillus sinduriensis BLB-1 = JCM 15800</name>
    <dbReference type="NCBI Taxonomy" id="1384057"/>
    <lineage>
        <taxon>Bacteria</taxon>
        <taxon>Bacillati</taxon>
        <taxon>Bacillota</taxon>
        <taxon>Bacilli</taxon>
        <taxon>Bacillales</taxon>
        <taxon>Caryophanaceae</taxon>
        <taxon>Ureibacillus</taxon>
    </lineage>
</organism>
<dbReference type="InterPro" id="IPR027056">
    <property type="entry name" value="Gluconate_2DH_su3"/>
</dbReference>
<dbReference type="eggNOG" id="ENOG502Z7SX">
    <property type="taxonomic scope" value="Bacteria"/>
</dbReference>